<dbReference type="Pfam" id="PF02518">
    <property type="entry name" value="HATPase_c"/>
    <property type="match status" value="1"/>
</dbReference>
<dbReference type="SMART" id="SM00387">
    <property type="entry name" value="HATPase_c"/>
    <property type="match status" value="1"/>
</dbReference>
<dbReference type="SUPFAM" id="SSF47384">
    <property type="entry name" value="Homodimeric domain of signal transducing histidine kinase"/>
    <property type="match status" value="1"/>
</dbReference>
<feature type="transmembrane region" description="Helical" evidence="12">
    <location>
        <begin position="14"/>
        <end position="35"/>
    </location>
</feature>
<dbReference type="InterPro" id="IPR036890">
    <property type="entry name" value="HATPase_C_sf"/>
</dbReference>
<dbReference type="PANTHER" id="PTHR45436:SF8">
    <property type="entry name" value="HISTIDINE KINASE"/>
    <property type="match status" value="1"/>
</dbReference>
<keyword evidence="5" id="KW-0808">Transferase</keyword>
<evidence type="ECO:0000313" key="16">
    <source>
        <dbReference type="Proteomes" id="UP000032680"/>
    </source>
</evidence>
<dbReference type="EMBL" id="BANB01000360">
    <property type="protein sequence ID" value="GAN77538.1"/>
    <property type="molecule type" value="Genomic_DNA"/>
</dbReference>
<gene>
    <name evidence="15" type="ORF">Asru_0360_02</name>
</gene>
<dbReference type="PRINTS" id="PR00344">
    <property type="entry name" value="BCTRLSENSOR"/>
</dbReference>
<sequence length="500" mass="53821">MFLTEVARSATFRLGLRMASAFLVTALLLLAFIYWQTAVHETRRIDAFLTAEAAAVAQESPHHILAEVRQRIAIDLHRVNILALFGPDLRPIEGNLTAMPRGLPADGQAHPVVASLQAPPGTAAPPAPGEADRPPVVEQTVRAVARRLPDGTILVIGRNVDELARLRDTVLRALTLGLLPVLLMSVGAAAVLSIRMLGHIRRVNDAIRGIRQGDLRGRIPLRGAGDDIDQLTISVNGMLDEIERLVYEVRGVGDNIAHDLRTPLARLRVRLERARDGDTSADALRAVLAKAVTDLDQTEAIITALLRISEIEDGQRRAAFRRVSLQAICSEVYQLYLPVAEMRELSFQLETPGDAFVVGDAELLTEAVANLVDNATKFVPDGGTVMLALDADRSPPRIRVRDDGPGIPAAERAAVLRRFYRGDKSRHIKGSGLGLSLVQAIARLHGYTLRIEDARPGCEFTLFCGPEPAGAATGTAADRHAAAGAKTPPADAPWPVITGG</sequence>
<feature type="region of interest" description="Disordered" evidence="11">
    <location>
        <begin position="471"/>
        <end position="500"/>
    </location>
</feature>
<name>A0A0D6P8J6_9PROT</name>
<dbReference type="InterPro" id="IPR003660">
    <property type="entry name" value="HAMP_dom"/>
</dbReference>
<keyword evidence="4" id="KW-0597">Phosphoprotein</keyword>
<keyword evidence="9" id="KW-0902">Two-component regulatory system</keyword>
<organism evidence="15 16">
    <name type="scientific">Acidisphaera rubrifaciens HS-AP3</name>
    <dbReference type="NCBI Taxonomy" id="1231350"/>
    <lineage>
        <taxon>Bacteria</taxon>
        <taxon>Pseudomonadati</taxon>
        <taxon>Pseudomonadota</taxon>
        <taxon>Alphaproteobacteria</taxon>
        <taxon>Acetobacterales</taxon>
        <taxon>Acetobacteraceae</taxon>
        <taxon>Acidisphaera</taxon>
    </lineage>
</organism>
<accession>A0A0D6P8J6</accession>
<dbReference type="Gene3D" id="3.30.565.10">
    <property type="entry name" value="Histidine kinase-like ATPase, C-terminal domain"/>
    <property type="match status" value="1"/>
</dbReference>
<keyword evidence="10 12" id="KW-0472">Membrane</keyword>
<feature type="compositionally biased region" description="Low complexity" evidence="11">
    <location>
        <begin position="471"/>
        <end position="489"/>
    </location>
</feature>
<keyword evidence="8 12" id="KW-1133">Transmembrane helix</keyword>
<dbReference type="InterPro" id="IPR050428">
    <property type="entry name" value="TCS_sensor_his_kinase"/>
</dbReference>
<dbReference type="SUPFAM" id="SSF158472">
    <property type="entry name" value="HAMP domain-like"/>
    <property type="match status" value="1"/>
</dbReference>
<dbReference type="OrthoDB" id="9815202at2"/>
<dbReference type="PANTHER" id="PTHR45436">
    <property type="entry name" value="SENSOR HISTIDINE KINASE YKOH"/>
    <property type="match status" value="1"/>
</dbReference>
<evidence type="ECO:0000256" key="11">
    <source>
        <dbReference type="SAM" id="MobiDB-lite"/>
    </source>
</evidence>
<dbReference type="EC" id="2.7.13.3" evidence="3"/>
<comment type="caution">
    <text evidence="15">The sequence shown here is derived from an EMBL/GenBank/DDBJ whole genome shotgun (WGS) entry which is preliminary data.</text>
</comment>
<feature type="transmembrane region" description="Helical" evidence="12">
    <location>
        <begin position="173"/>
        <end position="194"/>
    </location>
</feature>
<dbReference type="Pfam" id="PF00512">
    <property type="entry name" value="HisKA"/>
    <property type="match status" value="1"/>
</dbReference>
<evidence type="ECO:0000256" key="1">
    <source>
        <dbReference type="ARBA" id="ARBA00000085"/>
    </source>
</evidence>
<evidence type="ECO:0000259" key="14">
    <source>
        <dbReference type="PROSITE" id="PS50885"/>
    </source>
</evidence>
<dbReference type="Gene3D" id="6.10.340.10">
    <property type="match status" value="1"/>
</dbReference>
<comment type="catalytic activity">
    <reaction evidence="1">
        <text>ATP + protein L-histidine = ADP + protein N-phospho-L-histidine.</text>
        <dbReference type="EC" id="2.7.13.3"/>
    </reaction>
</comment>
<evidence type="ECO:0000256" key="2">
    <source>
        <dbReference type="ARBA" id="ARBA00004370"/>
    </source>
</evidence>
<dbReference type="SUPFAM" id="SSF55874">
    <property type="entry name" value="ATPase domain of HSP90 chaperone/DNA topoisomerase II/histidine kinase"/>
    <property type="match status" value="1"/>
</dbReference>
<evidence type="ECO:0000313" key="15">
    <source>
        <dbReference type="EMBL" id="GAN77538.1"/>
    </source>
</evidence>
<dbReference type="Gene3D" id="1.10.287.130">
    <property type="match status" value="1"/>
</dbReference>
<dbReference type="CDD" id="cd00082">
    <property type="entry name" value="HisKA"/>
    <property type="match status" value="1"/>
</dbReference>
<dbReference type="Proteomes" id="UP000032680">
    <property type="component" value="Unassembled WGS sequence"/>
</dbReference>
<dbReference type="InterPro" id="IPR036097">
    <property type="entry name" value="HisK_dim/P_sf"/>
</dbReference>
<dbReference type="PROSITE" id="PS50885">
    <property type="entry name" value="HAMP"/>
    <property type="match status" value="1"/>
</dbReference>
<evidence type="ECO:0000256" key="12">
    <source>
        <dbReference type="SAM" id="Phobius"/>
    </source>
</evidence>
<reference evidence="15 16" key="1">
    <citation type="submission" date="2012-11" db="EMBL/GenBank/DDBJ databases">
        <title>Whole genome sequence of Acidisphaera rubrifaciens HS-AP3.</title>
        <authorList>
            <person name="Azuma Y."/>
            <person name="Higashiura N."/>
            <person name="Hirakawa H."/>
            <person name="Matsushita K."/>
        </authorList>
    </citation>
    <scope>NUCLEOTIDE SEQUENCE [LARGE SCALE GENOMIC DNA]</scope>
    <source>
        <strain evidence="15 16">HS-AP3</strain>
    </source>
</reference>
<dbReference type="GO" id="GO:0005886">
    <property type="term" value="C:plasma membrane"/>
    <property type="evidence" value="ECO:0007669"/>
    <property type="project" value="TreeGrafter"/>
</dbReference>
<evidence type="ECO:0000256" key="5">
    <source>
        <dbReference type="ARBA" id="ARBA00022679"/>
    </source>
</evidence>
<dbReference type="PROSITE" id="PS50109">
    <property type="entry name" value="HIS_KIN"/>
    <property type="match status" value="1"/>
</dbReference>
<protein>
    <recommendedName>
        <fullName evidence="3">histidine kinase</fullName>
        <ecNumber evidence="3">2.7.13.3</ecNumber>
    </recommendedName>
</protein>
<dbReference type="InterPro" id="IPR003594">
    <property type="entry name" value="HATPase_dom"/>
</dbReference>
<dbReference type="RefSeq" id="WP_048861664.1">
    <property type="nucleotide sequence ID" value="NZ_BANB01000360.1"/>
</dbReference>
<evidence type="ECO:0000256" key="10">
    <source>
        <dbReference type="ARBA" id="ARBA00023136"/>
    </source>
</evidence>
<evidence type="ECO:0000256" key="7">
    <source>
        <dbReference type="ARBA" id="ARBA00022777"/>
    </source>
</evidence>
<dbReference type="Pfam" id="PF00672">
    <property type="entry name" value="HAMP"/>
    <property type="match status" value="1"/>
</dbReference>
<evidence type="ECO:0000256" key="6">
    <source>
        <dbReference type="ARBA" id="ARBA00022692"/>
    </source>
</evidence>
<evidence type="ECO:0000256" key="3">
    <source>
        <dbReference type="ARBA" id="ARBA00012438"/>
    </source>
</evidence>
<dbReference type="SMART" id="SM00304">
    <property type="entry name" value="HAMP"/>
    <property type="match status" value="1"/>
</dbReference>
<feature type="domain" description="HAMP" evidence="14">
    <location>
        <begin position="194"/>
        <end position="247"/>
    </location>
</feature>
<dbReference type="InterPro" id="IPR005467">
    <property type="entry name" value="His_kinase_dom"/>
</dbReference>
<keyword evidence="7 15" id="KW-0418">Kinase</keyword>
<evidence type="ECO:0000256" key="4">
    <source>
        <dbReference type="ARBA" id="ARBA00022553"/>
    </source>
</evidence>
<feature type="domain" description="Histidine kinase" evidence="13">
    <location>
        <begin position="255"/>
        <end position="462"/>
    </location>
</feature>
<comment type="subcellular location">
    <subcellularLocation>
        <location evidence="2">Membrane</location>
    </subcellularLocation>
</comment>
<dbReference type="AlphaFoldDB" id="A0A0D6P8J6"/>
<dbReference type="CDD" id="cd06225">
    <property type="entry name" value="HAMP"/>
    <property type="match status" value="1"/>
</dbReference>
<proteinExistence type="predicted"/>
<evidence type="ECO:0000256" key="9">
    <source>
        <dbReference type="ARBA" id="ARBA00023012"/>
    </source>
</evidence>
<dbReference type="SMART" id="SM00388">
    <property type="entry name" value="HisKA"/>
    <property type="match status" value="1"/>
</dbReference>
<dbReference type="InterPro" id="IPR003661">
    <property type="entry name" value="HisK_dim/P_dom"/>
</dbReference>
<evidence type="ECO:0000259" key="13">
    <source>
        <dbReference type="PROSITE" id="PS50109"/>
    </source>
</evidence>
<dbReference type="GO" id="GO:0000155">
    <property type="term" value="F:phosphorelay sensor kinase activity"/>
    <property type="evidence" value="ECO:0007669"/>
    <property type="project" value="InterPro"/>
</dbReference>
<keyword evidence="16" id="KW-1185">Reference proteome</keyword>
<dbReference type="InterPro" id="IPR004358">
    <property type="entry name" value="Sig_transdc_His_kin-like_C"/>
</dbReference>
<evidence type="ECO:0000256" key="8">
    <source>
        <dbReference type="ARBA" id="ARBA00022989"/>
    </source>
</evidence>
<keyword evidence="6 12" id="KW-0812">Transmembrane</keyword>